<keyword evidence="2" id="KW-1185">Reference proteome</keyword>
<dbReference type="OrthoDB" id="360649at2759"/>
<dbReference type="AlphaFoldDB" id="V7PLJ3"/>
<name>V7PLJ3_PLAYE</name>
<accession>V7PLJ3</accession>
<dbReference type="Proteomes" id="UP000018538">
    <property type="component" value="Unassembled WGS sequence"/>
</dbReference>
<gene>
    <name evidence="1" type="ORF">YYC_03445</name>
</gene>
<sequence>MYIRICSKTEKYIAYYKYKQKTLSCFEKFQETMFRSDSHFLMVTNLRFLELQKMLLNRFQIFKNEEIRILKKDNMKTILYEWAKFLTKENIKTNITNIPEKVLENKIVTKIINDDIDCKWLVNKINVKNKNENNIIKNQELKKIDNLHFDDYPNLFYYEYPQFPYNYYDKKKMTNFYSLIKFPYNDIINISRKIKTDEEREKNGQETEQHEITDMLHPDKDILNCDNYSCDNYIYAPSEMETSKENYHQT</sequence>
<organism evidence="1 2">
    <name type="scientific">Plasmodium yoelii 17X</name>
    <dbReference type="NCBI Taxonomy" id="1323249"/>
    <lineage>
        <taxon>Eukaryota</taxon>
        <taxon>Sar</taxon>
        <taxon>Alveolata</taxon>
        <taxon>Apicomplexa</taxon>
        <taxon>Aconoidasida</taxon>
        <taxon>Haemosporida</taxon>
        <taxon>Plasmodiidae</taxon>
        <taxon>Plasmodium</taxon>
        <taxon>Plasmodium (Vinckeia)</taxon>
    </lineage>
</organism>
<evidence type="ECO:0000313" key="2">
    <source>
        <dbReference type="Proteomes" id="UP000018538"/>
    </source>
</evidence>
<proteinExistence type="predicted"/>
<dbReference type="EMBL" id="KI635767">
    <property type="protein sequence ID" value="ETB59193.1"/>
    <property type="molecule type" value="Genomic_DNA"/>
</dbReference>
<reference evidence="1 2" key="1">
    <citation type="submission" date="2013-11" db="EMBL/GenBank/DDBJ databases">
        <title>The Genome Sequence of Plasmodium yoelii 17X.</title>
        <authorList>
            <consortium name="The Broad Institute Genomics Platform"/>
            <consortium name="The Broad Institute Genome Sequencing Center for Infectious Disease"/>
            <person name="Neafsey D."/>
            <person name="Adams J."/>
            <person name="Walker B."/>
            <person name="Young S.K."/>
            <person name="Zeng Q."/>
            <person name="Gargeya S."/>
            <person name="Fitzgerald M."/>
            <person name="Haas B."/>
            <person name="Abouelleil A."/>
            <person name="Alvarado L."/>
            <person name="Chapman S.B."/>
            <person name="Gainer-Dewar J."/>
            <person name="Goldberg J."/>
            <person name="Griggs A."/>
            <person name="Gujja S."/>
            <person name="Hansen M."/>
            <person name="Howarth C."/>
            <person name="Imamovic A."/>
            <person name="Ireland A."/>
            <person name="Larimer J."/>
            <person name="McCowan C."/>
            <person name="Murphy C."/>
            <person name="Pearson M."/>
            <person name="Poon T.W."/>
            <person name="Priest M."/>
            <person name="Roberts A."/>
            <person name="Saif S."/>
            <person name="Shea T."/>
            <person name="Sykes S."/>
            <person name="Wortman J."/>
            <person name="Nusbaum C."/>
            <person name="Birren B."/>
        </authorList>
    </citation>
    <scope>NUCLEOTIDE SEQUENCE [LARGE SCALE GENOMIC DNA]</scope>
    <source>
        <strain evidence="1 2">17X</strain>
    </source>
</reference>
<protein>
    <submittedName>
        <fullName evidence="1">Uncharacterized protein</fullName>
    </submittedName>
</protein>
<evidence type="ECO:0000313" key="1">
    <source>
        <dbReference type="EMBL" id="ETB59193.1"/>
    </source>
</evidence>